<dbReference type="Gramene" id="QL04p062568:mrna">
    <property type="protein sequence ID" value="QL04p062568:mrna"/>
    <property type="gene ID" value="QL04p062568"/>
</dbReference>
<keyword evidence="2" id="KW-1185">Reference proteome</keyword>
<dbReference type="InParanoid" id="A0A7N2LGS6"/>
<sequence length="170" mass="19812">MRRKAKHRQRKEKRRRCEQGEASPAIWRRRVGLLATVSGLLAMVHRRRSFLKNYSSSISCLILMLRYVGIEIYFRPKAEAREIWLLCSIYEPILQKGKNICFQQNVFLEVHMVIRMSIQTDVLHVVLLYYHPVGTILAEPNYQGSPSFETILSALNVPAELVGYFSKARF</sequence>
<dbReference type="EnsemblPlants" id="QL04p062568:mrna">
    <property type="protein sequence ID" value="QL04p062568:mrna"/>
    <property type="gene ID" value="QL04p062568"/>
</dbReference>
<dbReference type="AlphaFoldDB" id="A0A7N2LGS6"/>
<accession>A0A7N2LGS6</accession>
<evidence type="ECO:0000313" key="1">
    <source>
        <dbReference type="EnsemblPlants" id="QL04p062568:mrna"/>
    </source>
</evidence>
<reference evidence="1 2" key="1">
    <citation type="journal article" date="2016" name="G3 (Bethesda)">
        <title>First Draft Assembly and Annotation of the Genome of a California Endemic Oak Quercus lobata Nee (Fagaceae).</title>
        <authorList>
            <person name="Sork V.L."/>
            <person name="Fitz-Gibbon S.T."/>
            <person name="Puiu D."/>
            <person name="Crepeau M."/>
            <person name="Gugger P.F."/>
            <person name="Sherman R."/>
            <person name="Stevens K."/>
            <person name="Langley C.H."/>
            <person name="Pellegrini M."/>
            <person name="Salzberg S.L."/>
        </authorList>
    </citation>
    <scope>NUCLEOTIDE SEQUENCE [LARGE SCALE GENOMIC DNA]</scope>
    <source>
        <strain evidence="1 2">cv. SW786</strain>
    </source>
</reference>
<evidence type="ECO:0000313" key="2">
    <source>
        <dbReference type="Proteomes" id="UP000594261"/>
    </source>
</evidence>
<proteinExistence type="predicted"/>
<reference evidence="1" key="2">
    <citation type="submission" date="2021-01" db="UniProtKB">
        <authorList>
            <consortium name="EnsemblPlants"/>
        </authorList>
    </citation>
    <scope>IDENTIFICATION</scope>
</reference>
<protein>
    <submittedName>
        <fullName evidence="1">Uncharacterized protein</fullName>
    </submittedName>
</protein>
<organism evidence="1 2">
    <name type="scientific">Quercus lobata</name>
    <name type="common">Valley oak</name>
    <dbReference type="NCBI Taxonomy" id="97700"/>
    <lineage>
        <taxon>Eukaryota</taxon>
        <taxon>Viridiplantae</taxon>
        <taxon>Streptophyta</taxon>
        <taxon>Embryophyta</taxon>
        <taxon>Tracheophyta</taxon>
        <taxon>Spermatophyta</taxon>
        <taxon>Magnoliopsida</taxon>
        <taxon>eudicotyledons</taxon>
        <taxon>Gunneridae</taxon>
        <taxon>Pentapetalae</taxon>
        <taxon>rosids</taxon>
        <taxon>fabids</taxon>
        <taxon>Fagales</taxon>
        <taxon>Fagaceae</taxon>
        <taxon>Quercus</taxon>
    </lineage>
</organism>
<dbReference type="Proteomes" id="UP000594261">
    <property type="component" value="Chromosome 4"/>
</dbReference>
<dbReference type="EMBL" id="LRBV02000004">
    <property type="status" value="NOT_ANNOTATED_CDS"/>
    <property type="molecule type" value="Genomic_DNA"/>
</dbReference>
<name>A0A7N2LGS6_QUELO</name>